<dbReference type="AlphaFoldDB" id="A0A699GSF2"/>
<dbReference type="Pfam" id="PF14223">
    <property type="entry name" value="Retrotran_gag_2"/>
    <property type="match status" value="1"/>
</dbReference>
<dbReference type="GO" id="GO:0008270">
    <property type="term" value="F:zinc ion binding"/>
    <property type="evidence" value="ECO:0007669"/>
    <property type="project" value="InterPro"/>
</dbReference>
<dbReference type="GO" id="GO:0003676">
    <property type="term" value="F:nucleic acid binding"/>
    <property type="evidence" value="ECO:0007669"/>
    <property type="project" value="InterPro"/>
</dbReference>
<dbReference type="Gene3D" id="4.10.60.10">
    <property type="entry name" value="Zinc finger, CCHC-type"/>
    <property type="match status" value="1"/>
</dbReference>
<comment type="caution">
    <text evidence="1">The sequence shown here is derived from an EMBL/GenBank/DDBJ whole genome shotgun (WGS) entry which is preliminary data.</text>
</comment>
<name>A0A699GSF2_TANCI</name>
<sequence length="230" mass="26603">MTLYNALPREEYERVFMCKTDKEIWHTLIIAHQGNSQANDCKSDILIQQYEKFLIFSEETIDSGFTRFTAIVTNLRSLYQDYFNKNHVRKFLRALLVKWKAKVTTIKYTKDLATFPFDELIGNLKVYEMVLENVGVVCSDNNRFRRGHDNGNKGIGSSRQKHGCYNCREEGHFISEFPKPKENKAFVGRALSDSEDGDEMQNDATCLMEIDSQEKDQAIVPDLAPFSRAF</sequence>
<protein>
    <recommendedName>
        <fullName evidence="2">Zf-CCHC domain-containing protein/UBN2 domain-containing protein</fullName>
    </recommendedName>
</protein>
<reference evidence="1" key="1">
    <citation type="journal article" date="2019" name="Sci. Rep.">
        <title>Draft genome of Tanacetum cinerariifolium, the natural source of mosquito coil.</title>
        <authorList>
            <person name="Yamashiro T."/>
            <person name="Shiraishi A."/>
            <person name="Satake H."/>
            <person name="Nakayama K."/>
        </authorList>
    </citation>
    <scope>NUCLEOTIDE SEQUENCE</scope>
</reference>
<proteinExistence type="predicted"/>
<dbReference type="InterPro" id="IPR036875">
    <property type="entry name" value="Znf_CCHC_sf"/>
</dbReference>
<dbReference type="PANTHER" id="PTHR34676:SF8">
    <property type="entry name" value="TRANSMEMBRANE PROTEIN"/>
    <property type="match status" value="1"/>
</dbReference>
<organism evidence="1">
    <name type="scientific">Tanacetum cinerariifolium</name>
    <name type="common">Dalmatian daisy</name>
    <name type="synonym">Chrysanthemum cinerariifolium</name>
    <dbReference type="NCBI Taxonomy" id="118510"/>
    <lineage>
        <taxon>Eukaryota</taxon>
        <taxon>Viridiplantae</taxon>
        <taxon>Streptophyta</taxon>
        <taxon>Embryophyta</taxon>
        <taxon>Tracheophyta</taxon>
        <taxon>Spermatophyta</taxon>
        <taxon>Magnoliopsida</taxon>
        <taxon>eudicotyledons</taxon>
        <taxon>Gunneridae</taxon>
        <taxon>Pentapetalae</taxon>
        <taxon>asterids</taxon>
        <taxon>campanulids</taxon>
        <taxon>Asterales</taxon>
        <taxon>Asteraceae</taxon>
        <taxon>Asteroideae</taxon>
        <taxon>Anthemideae</taxon>
        <taxon>Anthemidinae</taxon>
        <taxon>Tanacetum</taxon>
    </lineage>
</organism>
<accession>A0A699GSF2</accession>
<gene>
    <name evidence="1" type="ORF">Tci_183887</name>
</gene>
<evidence type="ECO:0008006" key="2">
    <source>
        <dbReference type="Google" id="ProtNLM"/>
    </source>
</evidence>
<dbReference type="PANTHER" id="PTHR34676">
    <property type="entry name" value="DUF4219 DOMAIN-CONTAINING PROTEIN-RELATED"/>
    <property type="match status" value="1"/>
</dbReference>
<dbReference type="EMBL" id="BKCJ010045824">
    <property type="protein sequence ID" value="GEW11911.1"/>
    <property type="molecule type" value="Genomic_DNA"/>
</dbReference>
<evidence type="ECO:0000313" key="1">
    <source>
        <dbReference type="EMBL" id="GEW11911.1"/>
    </source>
</evidence>
<dbReference type="SUPFAM" id="SSF57756">
    <property type="entry name" value="Retrovirus zinc finger-like domains"/>
    <property type="match status" value="1"/>
</dbReference>